<comment type="caution">
    <text evidence="1">The sequence shown here is derived from an EMBL/GenBank/DDBJ whole genome shotgun (WGS) entry which is preliminary data.</text>
</comment>
<proteinExistence type="predicted"/>
<name>A0AAD1Y3X1_EUPCR</name>
<evidence type="ECO:0000313" key="1">
    <source>
        <dbReference type="EMBL" id="CAI2384174.1"/>
    </source>
</evidence>
<dbReference type="EMBL" id="CAMPGE010026488">
    <property type="protein sequence ID" value="CAI2384174.1"/>
    <property type="molecule type" value="Genomic_DNA"/>
</dbReference>
<keyword evidence="2" id="KW-1185">Reference proteome</keyword>
<sequence length="339" mass="39966">MNNICREYKFGSIPSAPGLTSQLKKHARSLKLGRCIISPFTQIPKVKNKVLIFDKIDPKEESFKKAEQMFRNVLSNNQREDFERKLSDVLKTNKNRTRRARNSMSTTPFLPNEIIQKCQNYIKRSSRSSYRPKTSRHEASLDVPNNLDIKISRRTRLRFGSREYHNFRVCKDDLLTHFKKSMKPLEQDNIPQISEEKGQEKQEWRAVTSINFITLEDFKRPVQTQRDKEYLDIIKSRKSRQKELTQAPEYSLNINTNCDSAQGFRNITLKKLLRNKDFKAEKVRKKQRKRIQRTKKRVQAKLVPTTTGGFGIKASRDLIESMKVTIRNRSYRPKSRNKI</sequence>
<dbReference type="AlphaFoldDB" id="A0AAD1Y3X1"/>
<protein>
    <submittedName>
        <fullName evidence="1">Uncharacterized protein</fullName>
    </submittedName>
</protein>
<organism evidence="1 2">
    <name type="scientific">Euplotes crassus</name>
    <dbReference type="NCBI Taxonomy" id="5936"/>
    <lineage>
        <taxon>Eukaryota</taxon>
        <taxon>Sar</taxon>
        <taxon>Alveolata</taxon>
        <taxon>Ciliophora</taxon>
        <taxon>Intramacronucleata</taxon>
        <taxon>Spirotrichea</taxon>
        <taxon>Hypotrichia</taxon>
        <taxon>Euplotida</taxon>
        <taxon>Euplotidae</taxon>
        <taxon>Moneuplotes</taxon>
    </lineage>
</organism>
<dbReference type="Proteomes" id="UP001295684">
    <property type="component" value="Unassembled WGS sequence"/>
</dbReference>
<accession>A0AAD1Y3X1</accession>
<reference evidence="1" key="1">
    <citation type="submission" date="2023-07" db="EMBL/GenBank/DDBJ databases">
        <authorList>
            <consortium name="AG Swart"/>
            <person name="Singh M."/>
            <person name="Singh A."/>
            <person name="Seah K."/>
            <person name="Emmerich C."/>
        </authorList>
    </citation>
    <scope>NUCLEOTIDE SEQUENCE</scope>
    <source>
        <strain evidence="1">DP1</strain>
    </source>
</reference>
<gene>
    <name evidence="1" type="ORF">ECRASSUSDP1_LOCUS25695</name>
</gene>
<evidence type="ECO:0000313" key="2">
    <source>
        <dbReference type="Proteomes" id="UP001295684"/>
    </source>
</evidence>